<dbReference type="InterPro" id="IPR036366">
    <property type="entry name" value="PGBDSf"/>
</dbReference>
<dbReference type="eggNOG" id="COG3409">
    <property type="taxonomic scope" value="Bacteria"/>
</dbReference>
<dbReference type="EMBL" id="CP002666">
    <property type="protein sequence ID" value="AEE45279.1"/>
    <property type="molecule type" value="Genomic_DNA"/>
</dbReference>
<name>F4H2Q3_CELFA</name>
<evidence type="ECO:0000313" key="2">
    <source>
        <dbReference type="EMBL" id="AEE45279.1"/>
    </source>
</evidence>
<dbReference type="Gene3D" id="2.40.420.20">
    <property type="match status" value="1"/>
</dbReference>
<dbReference type="AlphaFoldDB" id="F4H2Q3"/>
<evidence type="ECO:0000313" key="3">
    <source>
        <dbReference type="Proteomes" id="UP000008460"/>
    </source>
</evidence>
<proteinExistence type="predicted"/>
<reference evidence="2 3" key="1">
    <citation type="submission" date="2011-04" db="EMBL/GenBank/DDBJ databases">
        <title>Complete sequence of Cellulomonas fimi ATCC 484.</title>
        <authorList>
            <consortium name="US DOE Joint Genome Institute"/>
            <person name="Lucas S."/>
            <person name="Han J."/>
            <person name="Lapidus A."/>
            <person name="Cheng J.-F."/>
            <person name="Goodwin L."/>
            <person name="Pitluck S."/>
            <person name="Peters L."/>
            <person name="Chertkov O."/>
            <person name="Detter J.C."/>
            <person name="Han C."/>
            <person name="Tapia R."/>
            <person name="Land M."/>
            <person name="Hauser L."/>
            <person name="Kyrpides N."/>
            <person name="Ivanova N."/>
            <person name="Ovchinnikova G."/>
            <person name="Pagani I."/>
            <person name="Mead D."/>
            <person name="Brumm P."/>
            <person name="Woyke T."/>
        </authorList>
    </citation>
    <scope>NUCLEOTIDE SEQUENCE [LARGE SCALE GENOMIC DNA]</scope>
    <source>
        <strain evidence="3">ATCC 484 / DSM 20113 / JCM 1341 / NBRC 15513 / NCIMB 8980 / NCTC 7547</strain>
    </source>
</reference>
<evidence type="ECO:0008006" key="4">
    <source>
        <dbReference type="Google" id="ProtNLM"/>
    </source>
</evidence>
<dbReference type="Proteomes" id="UP000008460">
    <property type="component" value="Chromosome"/>
</dbReference>
<dbReference type="Gene3D" id="1.10.101.10">
    <property type="entry name" value="PGBD-like superfamily/PGBD"/>
    <property type="match status" value="1"/>
</dbReference>
<accession>F4H2Q3</accession>
<sequence>MSAIAGGRRTVLVLVAVAVVSLAAGLGLSQVLVSPGKAAADAAPPEAGPITVPVERRVISNEVILRGDVGYEDPVGLRVETADLGNTAVVTGQVPEVGVTLDAASVALEIVGRPVIVLPGELPTYRSLRAGVSGPDVAQLKQALTSLGIDVGDAGSATYDARTAAAVRALYQRVGYEPPTAGEELQTAVTTAREAVRTAQDALGAAQRELSTASAGPLQSVLVGLDSAVAVAQATLAEAQAACAAATPEEPCSQSAVVAAQGQLDEAVAARSEAGARPDVSAQSASVRSAQQALTAAREQLATAEAATLTPLPASEVVFVPSLPRRVDSVEVRRGGTVTGEFMRVSGATVQVTATASRADADLLTVGAAGVAVLDDLEIPVTVASVGPTGTAGGEQAAGSGDGDGTGDGAAGAGDGGSGDGAGGSGDGATSGGDRRTVVFTLGALTPEQLATIQGANLRIRVPVSSTQGDVLAVPLAALTAGPAGESRVEVADTKGASHLVTVTTGLAADGFVEIAGSEEPLEEGTLVVVGVSEERPDDEPTEAEDA</sequence>
<dbReference type="InterPro" id="IPR006311">
    <property type="entry name" value="TAT_signal"/>
</dbReference>
<evidence type="ECO:0000256" key="1">
    <source>
        <dbReference type="SAM" id="MobiDB-lite"/>
    </source>
</evidence>
<dbReference type="PROSITE" id="PS51318">
    <property type="entry name" value="TAT"/>
    <property type="match status" value="1"/>
</dbReference>
<protein>
    <recommendedName>
        <fullName evidence="4">Peptidoglycan-binding domain 1 protein</fullName>
    </recommendedName>
</protein>
<dbReference type="KEGG" id="cfi:Celf_1144"/>
<keyword evidence="3" id="KW-1185">Reference proteome</keyword>
<feature type="compositionally biased region" description="Gly residues" evidence="1">
    <location>
        <begin position="400"/>
        <end position="431"/>
    </location>
</feature>
<dbReference type="SUPFAM" id="SSF47090">
    <property type="entry name" value="PGBD-like"/>
    <property type="match status" value="1"/>
</dbReference>
<dbReference type="InterPro" id="IPR036365">
    <property type="entry name" value="PGBD-like_sf"/>
</dbReference>
<organism evidence="2 3">
    <name type="scientific">Cellulomonas fimi (strain ATCC 484 / DSM 20113 / JCM 1341 / CCUG 24087 / LMG 16345 / NBRC 15513 / NCIMB 8980 / NCTC 7547 / NRS-133)</name>
    <dbReference type="NCBI Taxonomy" id="590998"/>
    <lineage>
        <taxon>Bacteria</taxon>
        <taxon>Bacillati</taxon>
        <taxon>Actinomycetota</taxon>
        <taxon>Actinomycetes</taxon>
        <taxon>Micrococcales</taxon>
        <taxon>Cellulomonadaceae</taxon>
        <taxon>Cellulomonas</taxon>
    </lineage>
</organism>
<dbReference type="STRING" id="590998.Celf_1144"/>
<dbReference type="HOGENOM" id="CLU_033064_0_0_11"/>
<dbReference type="RefSeq" id="WP_013770305.1">
    <property type="nucleotide sequence ID" value="NC_015514.1"/>
</dbReference>
<gene>
    <name evidence="2" type="ordered locus">Celf_1144</name>
</gene>
<feature type="region of interest" description="Disordered" evidence="1">
    <location>
        <begin position="388"/>
        <end position="432"/>
    </location>
</feature>